<evidence type="ECO:0000313" key="3">
    <source>
        <dbReference type="Proteomes" id="UP000470470"/>
    </source>
</evidence>
<feature type="region of interest" description="Disordered" evidence="1">
    <location>
        <begin position="14"/>
        <end position="33"/>
    </location>
</feature>
<reference evidence="2 3" key="1">
    <citation type="submission" date="2020-02" db="EMBL/GenBank/DDBJ databases">
        <title>The whole genome sequence of CPCC 205119.</title>
        <authorList>
            <person name="Jiang Z."/>
        </authorList>
    </citation>
    <scope>NUCLEOTIDE SEQUENCE [LARGE SCALE GENOMIC DNA]</scope>
    <source>
        <strain evidence="2 3">CPCC 205119</strain>
    </source>
</reference>
<evidence type="ECO:0000313" key="2">
    <source>
        <dbReference type="EMBL" id="NEL54644.1"/>
    </source>
</evidence>
<dbReference type="Proteomes" id="UP000470470">
    <property type="component" value="Unassembled WGS sequence"/>
</dbReference>
<evidence type="ECO:0000256" key="1">
    <source>
        <dbReference type="SAM" id="MobiDB-lite"/>
    </source>
</evidence>
<dbReference type="EMBL" id="JAAGWK010000015">
    <property type="protein sequence ID" value="NEL54644.1"/>
    <property type="molecule type" value="Genomic_DNA"/>
</dbReference>
<organism evidence="2 3">
    <name type="scientific">Goekera deserti</name>
    <dbReference type="NCBI Taxonomy" id="2497753"/>
    <lineage>
        <taxon>Bacteria</taxon>
        <taxon>Bacillati</taxon>
        <taxon>Actinomycetota</taxon>
        <taxon>Actinomycetes</taxon>
        <taxon>Geodermatophilales</taxon>
        <taxon>Geodermatophilaceae</taxon>
        <taxon>Goekera</taxon>
    </lineage>
</organism>
<protein>
    <submittedName>
        <fullName evidence="2">Uncharacterized protein</fullName>
    </submittedName>
</protein>
<dbReference type="AlphaFoldDB" id="A0A7K3WE02"/>
<name>A0A7K3WE02_9ACTN</name>
<gene>
    <name evidence="2" type="ORF">G1H19_11590</name>
</gene>
<accession>A0A7K3WE02</accession>
<dbReference type="RefSeq" id="WP_152731058.1">
    <property type="nucleotide sequence ID" value="NZ_JAABOZ010000001.1"/>
</dbReference>
<proteinExistence type="predicted"/>
<comment type="caution">
    <text evidence="2">The sequence shown here is derived from an EMBL/GenBank/DDBJ whole genome shotgun (WGS) entry which is preliminary data.</text>
</comment>
<sequence>MSFRDALNRLATERHPAFHQPAERGDDPMDDPDLQRTHVTDYVALREKYLHERETADALLDLAVGSRGWRDCHRRLGDGDALKPFSPVRFRTRVTDVDPLLFDWSWNQLDQTQYLHWSVYHVFAEWLIAPDERGFGGMNVGIQEVPPTGGPLHHGVLDVVFATWDDPRAYCAFPIETESAMLMRFWDHDPDAAAFTLRSVGPVAALLLLWDPAPGGGVDISMIPLTRDPEQQLDDVTFVDGDIATAMPHENEEWSSWGMAIRDLGRRRSFDPTGYTPVWRMTEPGRSASSAAAGPAAFDRFAVDVLSDDELAGLPSSEVRRAHDALWQRYLAAKMLADATLRHTVRTPRDLPTALRELYEDFPVVGRAHALA</sequence>
<keyword evidence="3" id="KW-1185">Reference proteome</keyword>